<comment type="function">
    <text evidence="5">May play the central regulatory role in sporulation. It may be an element of the effector pathway responsible for the activation of sporulation genes in response to nutritional stress. Spo0A may act in concert with spo0H (a sigma factor) to control the expression of some genes that are critical to the sporulation process.</text>
</comment>
<dbReference type="GO" id="GO:0043565">
    <property type="term" value="F:sequence-specific DNA binding"/>
    <property type="evidence" value="ECO:0007669"/>
    <property type="project" value="InterPro"/>
</dbReference>
<dbReference type="PROSITE" id="PS00041">
    <property type="entry name" value="HTH_ARAC_FAMILY_1"/>
    <property type="match status" value="1"/>
</dbReference>
<proteinExistence type="predicted"/>
<dbReference type="SMART" id="SM00342">
    <property type="entry name" value="HTH_ARAC"/>
    <property type="match status" value="1"/>
</dbReference>
<protein>
    <recommendedName>
        <fullName evidence="1">Stage 0 sporulation protein A homolog</fullName>
    </recommendedName>
</protein>
<evidence type="ECO:0000256" key="5">
    <source>
        <dbReference type="ARBA" id="ARBA00024867"/>
    </source>
</evidence>
<keyword evidence="6" id="KW-0597">Phosphoprotein</keyword>
<dbReference type="InterPro" id="IPR020449">
    <property type="entry name" value="Tscrpt_reg_AraC-type_HTH"/>
</dbReference>
<evidence type="ECO:0000256" key="4">
    <source>
        <dbReference type="ARBA" id="ARBA00023163"/>
    </source>
</evidence>
<feature type="domain" description="HTH araC/xylS-type" evidence="7">
    <location>
        <begin position="488"/>
        <end position="586"/>
    </location>
</feature>
<evidence type="ECO:0000313" key="10">
    <source>
        <dbReference type="Proteomes" id="UP000261080"/>
    </source>
</evidence>
<gene>
    <name evidence="9" type="ORF">DW016_13995</name>
</gene>
<dbReference type="SUPFAM" id="SSF52172">
    <property type="entry name" value="CheY-like"/>
    <property type="match status" value="1"/>
</dbReference>
<dbReference type="PANTHER" id="PTHR43280:SF28">
    <property type="entry name" value="HTH-TYPE TRANSCRIPTIONAL ACTIVATOR RHAS"/>
    <property type="match status" value="1"/>
</dbReference>
<feature type="modified residue" description="4-aspartylphosphate" evidence="6">
    <location>
        <position position="79"/>
    </location>
</feature>
<dbReference type="InterPro" id="IPR011006">
    <property type="entry name" value="CheY-like_superfamily"/>
</dbReference>
<dbReference type="OrthoDB" id="9772607at2"/>
<dbReference type="Proteomes" id="UP000261080">
    <property type="component" value="Unassembled WGS sequence"/>
</dbReference>
<accession>A0A3E3JYV4</accession>
<reference evidence="9 10" key="1">
    <citation type="submission" date="2018-08" db="EMBL/GenBank/DDBJ databases">
        <title>A genome reference for cultivated species of the human gut microbiota.</title>
        <authorList>
            <person name="Zou Y."/>
            <person name="Xue W."/>
            <person name="Luo G."/>
        </authorList>
    </citation>
    <scope>NUCLEOTIDE SEQUENCE [LARGE SCALE GENOMIC DNA]</scope>
    <source>
        <strain evidence="9 10">AF37-2AT</strain>
    </source>
</reference>
<evidence type="ECO:0000256" key="2">
    <source>
        <dbReference type="ARBA" id="ARBA00023015"/>
    </source>
</evidence>
<dbReference type="Gene3D" id="3.40.50.2300">
    <property type="match status" value="1"/>
</dbReference>
<dbReference type="GO" id="GO:0003700">
    <property type="term" value="F:DNA-binding transcription factor activity"/>
    <property type="evidence" value="ECO:0007669"/>
    <property type="project" value="InterPro"/>
</dbReference>
<dbReference type="Pfam" id="PF12833">
    <property type="entry name" value="HTH_18"/>
    <property type="match status" value="1"/>
</dbReference>
<comment type="caution">
    <text evidence="9">The sequence shown here is derived from an EMBL/GenBank/DDBJ whole genome shotgun (WGS) entry which is preliminary data.</text>
</comment>
<dbReference type="InterPro" id="IPR018060">
    <property type="entry name" value="HTH_AraC"/>
</dbReference>
<evidence type="ECO:0000313" key="9">
    <source>
        <dbReference type="EMBL" id="RGE85001.1"/>
    </source>
</evidence>
<dbReference type="PANTHER" id="PTHR43280">
    <property type="entry name" value="ARAC-FAMILY TRANSCRIPTIONAL REGULATOR"/>
    <property type="match status" value="1"/>
</dbReference>
<sequence length="592" mass="68302">MYHVPRLADFVFPSYLVNLERGTSMMRLLIVDDEHYIVNYLAALVEAHAPEDLEVYKCYSGMEALELSKTMKIHLALLDIRMPGLSGIETASRIRTSDPDFRVIFLTAFDNFEHIYAADKLPHSRYLLKTEKDEVILSEIFSAVDEIKQEADKLHLLSTASQNSLLLSHLLEQTILKEIFSGEHMDKIQQSLQIAWSKFPLDLQRPVYLMYTQIHHRSFRESHQIHSGNTLEYLQLMQRLCVNKLSFSMLDLEHGTMLWLFQPVLSPVTSSASDSSSPVTLESNDLGSVSGFLESLANDFSDYCTTTLHRRLTVVLYPAASPWDQIYRHFFTLQRYADSFVTKAPLIYSSVNILDDEPSLLTSGQKRTIDRTEIDHLLQELTFSLYQGIEAEYSRALKKLCQECIIIRSMHDIRAIKIYMSVALILLNYIDLYQLQERLASKIALYQLYYLHDFSSWKEASHYLETISRHLFEIQNSKKTDKNNLLVQKIKLYIEQHLADSLNLATISRVVNYNETYISRLFKQLTGTSLSEYISQEKIKKAKQLLSSTNESIQNIAAVTGFDTSQYFSLVFKKMTGVSPSTYRKTHLYTKD</sequence>
<dbReference type="PROSITE" id="PS01124">
    <property type="entry name" value="HTH_ARAC_FAMILY_2"/>
    <property type="match status" value="1"/>
</dbReference>
<dbReference type="AlphaFoldDB" id="A0A3E3JYV4"/>
<dbReference type="Pfam" id="PF00072">
    <property type="entry name" value="Response_reg"/>
    <property type="match status" value="1"/>
</dbReference>
<keyword evidence="2" id="KW-0805">Transcription regulation</keyword>
<dbReference type="EMBL" id="QVLX01000010">
    <property type="protein sequence ID" value="RGE85001.1"/>
    <property type="molecule type" value="Genomic_DNA"/>
</dbReference>
<feature type="domain" description="Response regulatory" evidence="8">
    <location>
        <begin position="27"/>
        <end position="144"/>
    </location>
</feature>
<dbReference type="Gene3D" id="1.10.10.60">
    <property type="entry name" value="Homeodomain-like"/>
    <property type="match status" value="2"/>
</dbReference>
<dbReference type="CDD" id="cd17536">
    <property type="entry name" value="REC_YesN-like"/>
    <property type="match status" value="1"/>
</dbReference>
<evidence type="ECO:0000256" key="1">
    <source>
        <dbReference type="ARBA" id="ARBA00018672"/>
    </source>
</evidence>
<dbReference type="SUPFAM" id="SSF46689">
    <property type="entry name" value="Homeodomain-like"/>
    <property type="match status" value="2"/>
</dbReference>
<name>A0A3E3JYV4_9FIRM</name>
<dbReference type="InterPro" id="IPR009057">
    <property type="entry name" value="Homeodomain-like_sf"/>
</dbReference>
<dbReference type="PRINTS" id="PR00032">
    <property type="entry name" value="HTHARAC"/>
</dbReference>
<dbReference type="SMART" id="SM00448">
    <property type="entry name" value="REC"/>
    <property type="match status" value="1"/>
</dbReference>
<evidence type="ECO:0000256" key="3">
    <source>
        <dbReference type="ARBA" id="ARBA00023125"/>
    </source>
</evidence>
<keyword evidence="10" id="KW-1185">Reference proteome</keyword>
<dbReference type="InterPro" id="IPR001789">
    <property type="entry name" value="Sig_transdc_resp-reg_receiver"/>
</dbReference>
<dbReference type="PROSITE" id="PS50110">
    <property type="entry name" value="RESPONSE_REGULATORY"/>
    <property type="match status" value="1"/>
</dbReference>
<keyword evidence="4" id="KW-0804">Transcription</keyword>
<evidence type="ECO:0000256" key="6">
    <source>
        <dbReference type="PROSITE-ProRule" id="PRU00169"/>
    </source>
</evidence>
<evidence type="ECO:0000259" key="7">
    <source>
        <dbReference type="PROSITE" id="PS01124"/>
    </source>
</evidence>
<evidence type="ECO:0000259" key="8">
    <source>
        <dbReference type="PROSITE" id="PS50110"/>
    </source>
</evidence>
<organism evidence="9 10">
    <name type="scientific">Sellimonas intestinalis</name>
    <dbReference type="NCBI Taxonomy" id="1653434"/>
    <lineage>
        <taxon>Bacteria</taxon>
        <taxon>Bacillati</taxon>
        <taxon>Bacillota</taxon>
        <taxon>Clostridia</taxon>
        <taxon>Lachnospirales</taxon>
        <taxon>Lachnospiraceae</taxon>
        <taxon>Sellimonas</taxon>
    </lineage>
</organism>
<dbReference type="InterPro" id="IPR018062">
    <property type="entry name" value="HTH_AraC-typ_CS"/>
</dbReference>
<dbReference type="GO" id="GO:0000160">
    <property type="term" value="P:phosphorelay signal transduction system"/>
    <property type="evidence" value="ECO:0007669"/>
    <property type="project" value="InterPro"/>
</dbReference>
<keyword evidence="3" id="KW-0238">DNA-binding</keyword>